<evidence type="ECO:0000313" key="1">
    <source>
        <dbReference type="EMBL" id="CAD9082767.1"/>
    </source>
</evidence>
<gene>
    <name evidence="1" type="ORF">PCOS0759_LOCUS6007</name>
</gene>
<dbReference type="AlphaFoldDB" id="A0A7S1KR56"/>
<protein>
    <submittedName>
        <fullName evidence="1">Uncharacterized protein</fullName>
    </submittedName>
</protein>
<reference evidence="1" key="1">
    <citation type="submission" date="2021-01" db="EMBL/GenBank/DDBJ databases">
        <authorList>
            <person name="Corre E."/>
            <person name="Pelletier E."/>
            <person name="Niang G."/>
            <person name="Scheremetjew M."/>
            <person name="Finn R."/>
            <person name="Kale V."/>
            <person name="Holt S."/>
            <person name="Cochrane G."/>
            <person name="Meng A."/>
            <person name="Brown T."/>
            <person name="Cohen L."/>
        </authorList>
    </citation>
    <scope>NUCLEOTIDE SEQUENCE</scope>
    <source>
        <strain evidence="1">WS</strain>
    </source>
</reference>
<dbReference type="EMBL" id="HBGD01007188">
    <property type="protein sequence ID" value="CAD9082767.1"/>
    <property type="molecule type" value="Transcribed_RNA"/>
</dbReference>
<name>A0A7S1KR56_9EUKA</name>
<sequence length="118" mass="13611">MDYAASSVVDKQHMISKLPHAPRDMISADQDFYMSNMSCHRGKRLFLPKVASQLRPFTQHERNSFHESPNSTTLRPPTNIHILKPILLNISGKLKRCGMKRIGWKRIKPDSYETFSSI</sequence>
<organism evidence="1">
    <name type="scientific">Percolomonas cosmopolitus</name>
    <dbReference type="NCBI Taxonomy" id="63605"/>
    <lineage>
        <taxon>Eukaryota</taxon>
        <taxon>Discoba</taxon>
        <taxon>Heterolobosea</taxon>
        <taxon>Tetramitia</taxon>
        <taxon>Eutetramitia</taxon>
        <taxon>Percolomonadidae</taxon>
        <taxon>Percolomonas</taxon>
    </lineage>
</organism>
<proteinExistence type="predicted"/>
<accession>A0A7S1KR56</accession>